<evidence type="ECO:0000313" key="11">
    <source>
        <dbReference type="Proteomes" id="UP000054538"/>
    </source>
</evidence>
<feature type="domain" description="DUF8040" evidence="9">
    <location>
        <begin position="1"/>
        <end position="43"/>
    </location>
</feature>
<evidence type="ECO:0008006" key="12">
    <source>
        <dbReference type="Google" id="ProtNLM"/>
    </source>
</evidence>
<evidence type="ECO:0000256" key="1">
    <source>
        <dbReference type="ARBA" id="ARBA00001968"/>
    </source>
</evidence>
<gene>
    <name evidence="10" type="ORF">PAXRUDRAFT_21810</name>
</gene>
<keyword evidence="6" id="KW-0378">Hydrolase</keyword>
<dbReference type="GO" id="GO:0016787">
    <property type="term" value="F:hydrolase activity"/>
    <property type="evidence" value="ECO:0007669"/>
    <property type="project" value="UniProtKB-KW"/>
</dbReference>
<dbReference type="InterPro" id="IPR058353">
    <property type="entry name" value="DUF8040"/>
</dbReference>
<feature type="domain" description="DDE Tnp4" evidence="8">
    <location>
        <begin position="84"/>
        <end position="243"/>
    </location>
</feature>
<dbReference type="Proteomes" id="UP000054538">
    <property type="component" value="Unassembled WGS sequence"/>
</dbReference>
<dbReference type="InParanoid" id="A0A0D0CP53"/>
<reference evidence="10 11" key="1">
    <citation type="submission" date="2014-04" db="EMBL/GenBank/DDBJ databases">
        <authorList>
            <consortium name="DOE Joint Genome Institute"/>
            <person name="Kuo A."/>
            <person name="Kohler A."/>
            <person name="Jargeat P."/>
            <person name="Nagy L.G."/>
            <person name="Floudas D."/>
            <person name="Copeland A."/>
            <person name="Barry K.W."/>
            <person name="Cichocki N."/>
            <person name="Veneault-Fourrey C."/>
            <person name="LaButti K."/>
            <person name="Lindquist E.A."/>
            <person name="Lipzen A."/>
            <person name="Lundell T."/>
            <person name="Morin E."/>
            <person name="Murat C."/>
            <person name="Sun H."/>
            <person name="Tunlid A."/>
            <person name="Henrissat B."/>
            <person name="Grigoriev I.V."/>
            <person name="Hibbett D.S."/>
            <person name="Martin F."/>
            <person name="Nordberg H.P."/>
            <person name="Cantor M.N."/>
            <person name="Hua S.X."/>
        </authorList>
    </citation>
    <scope>NUCLEOTIDE SEQUENCE [LARGE SCALE GENOMIC DNA]</scope>
    <source>
        <strain evidence="10 11">Ve08.2h10</strain>
    </source>
</reference>
<reference evidence="11" key="2">
    <citation type="submission" date="2015-01" db="EMBL/GenBank/DDBJ databases">
        <title>Evolutionary Origins and Diversification of the Mycorrhizal Mutualists.</title>
        <authorList>
            <consortium name="DOE Joint Genome Institute"/>
            <consortium name="Mycorrhizal Genomics Consortium"/>
            <person name="Kohler A."/>
            <person name="Kuo A."/>
            <person name="Nagy L.G."/>
            <person name="Floudas D."/>
            <person name="Copeland A."/>
            <person name="Barry K.W."/>
            <person name="Cichocki N."/>
            <person name="Veneault-Fourrey C."/>
            <person name="LaButti K."/>
            <person name="Lindquist E.A."/>
            <person name="Lipzen A."/>
            <person name="Lundell T."/>
            <person name="Morin E."/>
            <person name="Murat C."/>
            <person name="Riley R."/>
            <person name="Ohm R."/>
            <person name="Sun H."/>
            <person name="Tunlid A."/>
            <person name="Henrissat B."/>
            <person name="Grigoriev I.V."/>
            <person name="Hibbett D.S."/>
            <person name="Martin F."/>
        </authorList>
    </citation>
    <scope>NUCLEOTIDE SEQUENCE [LARGE SCALE GENOMIC DNA]</scope>
    <source>
        <strain evidence="11">Ve08.2h10</strain>
    </source>
</reference>
<accession>A0A0D0CP53</accession>
<comment type="similarity">
    <text evidence="3">Belongs to the HARBI1 family.</text>
</comment>
<evidence type="ECO:0000256" key="3">
    <source>
        <dbReference type="ARBA" id="ARBA00006958"/>
    </source>
</evidence>
<dbReference type="Pfam" id="PF26138">
    <property type="entry name" value="DUF8040"/>
    <property type="match status" value="1"/>
</dbReference>
<evidence type="ECO:0000256" key="6">
    <source>
        <dbReference type="ARBA" id="ARBA00022801"/>
    </source>
</evidence>
<dbReference type="InterPro" id="IPR045249">
    <property type="entry name" value="HARBI1-like"/>
</dbReference>
<evidence type="ECO:0000256" key="7">
    <source>
        <dbReference type="ARBA" id="ARBA00023242"/>
    </source>
</evidence>
<dbReference type="GO" id="GO:0005634">
    <property type="term" value="C:nucleus"/>
    <property type="evidence" value="ECO:0007669"/>
    <property type="project" value="UniProtKB-SubCell"/>
</dbReference>
<organism evidence="10 11">
    <name type="scientific">Paxillus rubicundulus Ve08.2h10</name>
    <dbReference type="NCBI Taxonomy" id="930991"/>
    <lineage>
        <taxon>Eukaryota</taxon>
        <taxon>Fungi</taxon>
        <taxon>Dikarya</taxon>
        <taxon>Basidiomycota</taxon>
        <taxon>Agaricomycotina</taxon>
        <taxon>Agaricomycetes</taxon>
        <taxon>Agaricomycetidae</taxon>
        <taxon>Boletales</taxon>
        <taxon>Paxilineae</taxon>
        <taxon>Paxillaceae</taxon>
        <taxon>Paxillus</taxon>
    </lineage>
</organism>
<keyword evidence="7" id="KW-0539">Nucleus</keyword>
<evidence type="ECO:0000259" key="8">
    <source>
        <dbReference type="Pfam" id="PF13359"/>
    </source>
</evidence>
<keyword evidence="5" id="KW-0479">Metal-binding</keyword>
<proteinExistence type="inferred from homology"/>
<sequence>MSIEEQLAIFLYTCVTGLSSRHVAERFQRSPDTVTKYFKAMLFFFSSDPFYSSQVKFPSSATPISDHIIRDPQFQFFDQCIGAVDGTHIHTFVPAEQQFHMRNRKGFLSQNCLFICNFEFSFISALCGWDGSMADAALWTDTRTINLQIPEGRYLLADTGFGTCNTLLVPYRGVQYHLKEWWRANAKPQNKEELFNLHHSALCNVIERIFGVLKHQWHILQLAPKYSMAIQARIPAALCAIHNFIRNDDPDIFERDFLGDLVEIDHDVGWGTLAEGPSDAAERRHADTRRDRITEDMWADYLDEHRRQSLPLPGNTTN</sequence>
<dbReference type="Pfam" id="PF13359">
    <property type="entry name" value="DDE_Tnp_4"/>
    <property type="match status" value="1"/>
</dbReference>
<keyword evidence="11" id="KW-1185">Reference proteome</keyword>
<evidence type="ECO:0000313" key="10">
    <source>
        <dbReference type="EMBL" id="KIK72591.1"/>
    </source>
</evidence>
<name>A0A0D0CP53_9AGAM</name>
<evidence type="ECO:0000256" key="4">
    <source>
        <dbReference type="ARBA" id="ARBA00022722"/>
    </source>
</evidence>
<dbReference type="InterPro" id="IPR027806">
    <property type="entry name" value="HARBI1_dom"/>
</dbReference>
<dbReference type="GO" id="GO:0046872">
    <property type="term" value="F:metal ion binding"/>
    <property type="evidence" value="ECO:0007669"/>
    <property type="project" value="UniProtKB-KW"/>
</dbReference>
<dbReference type="PANTHER" id="PTHR22930">
    <property type="match status" value="1"/>
</dbReference>
<dbReference type="PANTHER" id="PTHR22930:SF228">
    <property type="entry name" value="PROTEIN ALP1-LIKE"/>
    <property type="match status" value="1"/>
</dbReference>
<dbReference type="HOGENOM" id="CLU_040082_0_0_1"/>
<protein>
    <recommendedName>
        <fullName evidence="12">DDE Tnp4 domain-containing protein</fullName>
    </recommendedName>
</protein>
<comment type="subcellular location">
    <subcellularLocation>
        <location evidence="2">Nucleus</location>
    </subcellularLocation>
</comment>
<keyword evidence="4" id="KW-0540">Nuclease</keyword>
<dbReference type="OrthoDB" id="2430314at2759"/>
<comment type="cofactor">
    <cofactor evidence="1">
        <name>a divalent metal cation</name>
        <dbReference type="ChEBI" id="CHEBI:60240"/>
    </cofactor>
</comment>
<evidence type="ECO:0000256" key="2">
    <source>
        <dbReference type="ARBA" id="ARBA00004123"/>
    </source>
</evidence>
<dbReference type="EMBL" id="KN830658">
    <property type="protein sequence ID" value="KIK72591.1"/>
    <property type="molecule type" value="Genomic_DNA"/>
</dbReference>
<dbReference type="AlphaFoldDB" id="A0A0D0CP53"/>
<evidence type="ECO:0000256" key="5">
    <source>
        <dbReference type="ARBA" id="ARBA00022723"/>
    </source>
</evidence>
<dbReference type="GO" id="GO:0004518">
    <property type="term" value="F:nuclease activity"/>
    <property type="evidence" value="ECO:0007669"/>
    <property type="project" value="UniProtKB-KW"/>
</dbReference>
<evidence type="ECO:0000259" key="9">
    <source>
        <dbReference type="Pfam" id="PF26138"/>
    </source>
</evidence>